<evidence type="ECO:0000313" key="3">
    <source>
        <dbReference type="EMBL" id="TPX61653.1"/>
    </source>
</evidence>
<dbReference type="Pfam" id="PF05532">
    <property type="entry name" value="CsbD"/>
    <property type="match status" value="1"/>
</dbReference>
<comment type="caution">
    <text evidence="3">The sequence shown here is derived from an EMBL/GenBank/DDBJ whole genome shotgun (WGS) entry which is preliminary data.</text>
</comment>
<evidence type="ECO:0000259" key="2">
    <source>
        <dbReference type="Pfam" id="PF05532"/>
    </source>
</evidence>
<proteinExistence type="inferred from homology"/>
<dbReference type="Gene3D" id="1.10.1470.10">
    <property type="entry name" value="YjbJ"/>
    <property type="match status" value="1"/>
</dbReference>
<dbReference type="SUPFAM" id="SSF69047">
    <property type="entry name" value="Hypothetical protein YjbJ"/>
    <property type="match status" value="1"/>
</dbReference>
<evidence type="ECO:0000313" key="4">
    <source>
        <dbReference type="Proteomes" id="UP000318582"/>
    </source>
</evidence>
<dbReference type="EMBL" id="QEAQ01000006">
    <property type="protein sequence ID" value="TPX61653.1"/>
    <property type="molecule type" value="Genomic_DNA"/>
</dbReference>
<dbReference type="AlphaFoldDB" id="A0A507EC51"/>
<dbReference type="InterPro" id="IPR008462">
    <property type="entry name" value="CsbD"/>
</dbReference>
<sequence>MSAAPSKTHGNMEAAKGSVKETVGKVLGNQSMRVEGAAQNAAGNAEVDAVKSANYASGAMDSMGGSIKKNVGSAIGNERMQASGATTEAKGDFQKAVNK</sequence>
<dbReference type="Proteomes" id="UP000318582">
    <property type="component" value="Unassembled WGS sequence"/>
</dbReference>
<evidence type="ECO:0000256" key="1">
    <source>
        <dbReference type="ARBA" id="ARBA00009129"/>
    </source>
</evidence>
<comment type="similarity">
    <text evidence="1">Belongs to the UPF0337 (CsbD) family.</text>
</comment>
<feature type="domain" description="CsbD-like" evidence="2">
    <location>
        <begin position="7"/>
        <end position="46"/>
    </location>
</feature>
<accession>A0A507EC51</accession>
<gene>
    <name evidence="3" type="ORF">PhCBS80983_g00963</name>
</gene>
<dbReference type="InterPro" id="IPR036629">
    <property type="entry name" value="YjbJ_sf"/>
</dbReference>
<dbReference type="PANTHER" id="PTHR40460:SF1">
    <property type="entry name" value="CSBD-LIKE DOMAIN-CONTAINING PROTEIN"/>
    <property type="match status" value="1"/>
</dbReference>
<protein>
    <recommendedName>
        <fullName evidence="2">CsbD-like domain-containing protein</fullName>
    </recommendedName>
</protein>
<organism evidence="3 4">
    <name type="scientific">Powellomyces hirtus</name>
    <dbReference type="NCBI Taxonomy" id="109895"/>
    <lineage>
        <taxon>Eukaryota</taxon>
        <taxon>Fungi</taxon>
        <taxon>Fungi incertae sedis</taxon>
        <taxon>Chytridiomycota</taxon>
        <taxon>Chytridiomycota incertae sedis</taxon>
        <taxon>Chytridiomycetes</taxon>
        <taxon>Spizellomycetales</taxon>
        <taxon>Powellomycetaceae</taxon>
        <taxon>Powellomyces</taxon>
    </lineage>
</organism>
<name>A0A507EC51_9FUNG</name>
<reference evidence="3 4" key="1">
    <citation type="journal article" date="2019" name="Sci. Rep.">
        <title>Comparative genomics of chytrid fungi reveal insights into the obligate biotrophic and pathogenic lifestyle of Synchytrium endobioticum.</title>
        <authorList>
            <person name="van de Vossenberg B.T.L.H."/>
            <person name="Warris S."/>
            <person name="Nguyen H.D.T."/>
            <person name="van Gent-Pelzer M.P.E."/>
            <person name="Joly D.L."/>
            <person name="van de Geest H.C."/>
            <person name="Bonants P.J.M."/>
            <person name="Smith D.S."/>
            <person name="Levesque C.A."/>
            <person name="van der Lee T.A.J."/>
        </authorList>
    </citation>
    <scope>NUCLEOTIDE SEQUENCE [LARGE SCALE GENOMIC DNA]</scope>
    <source>
        <strain evidence="3 4">CBS 809.83</strain>
    </source>
</reference>
<keyword evidence="4" id="KW-1185">Reference proteome</keyword>
<dbReference type="PANTHER" id="PTHR40460">
    <property type="entry name" value="CHROMOSOME 1, WHOLE GENOME SHOTGUN SEQUENCE"/>
    <property type="match status" value="1"/>
</dbReference>